<dbReference type="AlphaFoldDB" id="A0AAW6U4C5"/>
<evidence type="ECO:0000313" key="3">
    <source>
        <dbReference type="Proteomes" id="UP001431776"/>
    </source>
</evidence>
<dbReference type="RefSeq" id="WP_349246756.1">
    <property type="nucleotide sequence ID" value="NZ_JASCXX010000034.1"/>
</dbReference>
<proteinExistence type="predicted"/>
<evidence type="ECO:0000256" key="1">
    <source>
        <dbReference type="SAM" id="Phobius"/>
    </source>
</evidence>
<name>A0AAW6U4C5_9BACT</name>
<dbReference type="Proteomes" id="UP001431776">
    <property type="component" value="Unassembled WGS sequence"/>
</dbReference>
<sequence length="162" mass="18781">MQGETFAYSGDQGETHDTRCPLFGGEVKRTCGDVCILNIATFFLFTMLTPFLFMVAMYVRSTPLRMLMLPWAGIAQSPSLKGKECQTYSRARMRLCARNLEQRLSGPRADGHEYYEPWMDVPGRYKREIQGPGRRYEVDWYNGKYQGELIVDHVVYVHVSRY</sequence>
<organism evidence="2 3">
    <name type="scientific">Anaerobaca lacustris</name>
    <dbReference type="NCBI Taxonomy" id="3044600"/>
    <lineage>
        <taxon>Bacteria</taxon>
        <taxon>Pseudomonadati</taxon>
        <taxon>Planctomycetota</taxon>
        <taxon>Phycisphaerae</taxon>
        <taxon>Sedimentisphaerales</taxon>
        <taxon>Anaerobacaceae</taxon>
        <taxon>Anaerobaca</taxon>
    </lineage>
</organism>
<protein>
    <submittedName>
        <fullName evidence="2">Uncharacterized protein</fullName>
    </submittedName>
</protein>
<keyword evidence="1" id="KW-1133">Transmembrane helix</keyword>
<keyword evidence="1" id="KW-0472">Membrane</keyword>
<gene>
    <name evidence="2" type="ORF">QJ522_19970</name>
</gene>
<reference evidence="2" key="1">
    <citation type="submission" date="2023-05" db="EMBL/GenBank/DDBJ databases">
        <title>Anaerotaeda fermentans gen. nov., sp. nov., a novel anaerobic planctomycete of the new family within the order Sedimentisphaerales isolated from Taman Peninsula, Russia.</title>
        <authorList>
            <person name="Khomyakova M.A."/>
            <person name="Merkel A.Y."/>
            <person name="Slobodkin A.I."/>
        </authorList>
    </citation>
    <scope>NUCLEOTIDE SEQUENCE</scope>
    <source>
        <strain evidence="2">M17dextr</strain>
    </source>
</reference>
<dbReference type="EMBL" id="JASCXX010000034">
    <property type="protein sequence ID" value="MDI6451349.1"/>
    <property type="molecule type" value="Genomic_DNA"/>
</dbReference>
<keyword evidence="3" id="KW-1185">Reference proteome</keyword>
<accession>A0AAW6U4C5</accession>
<keyword evidence="1" id="KW-0812">Transmembrane</keyword>
<evidence type="ECO:0000313" key="2">
    <source>
        <dbReference type="EMBL" id="MDI6451349.1"/>
    </source>
</evidence>
<comment type="caution">
    <text evidence="2">The sequence shown here is derived from an EMBL/GenBank/DDBJ whole genome shotgun (WGS) entry which is preliminary data.</text>
</comment>
<feature type="transmembrane region" description="Helical" evidence="1">
    <location>
        <begin position="36"/>
        <end position="59"/>
    </location>
</feature>